<reference evidence="11" key="1">
    <citation type="submission" date="2020-11" db="EMBL/GenBank/DDBJ databases">
        <title>Nocardioides sp. nov., isolated from Soil of Cynanchum wilfordii Hemsley rhizosphere.</title>
        <authorList>
            <person name="Lee J.-S."/>
            <person name="Suh M.K."/>
            <person name="Kim J.-S."/>
        </authorList>
    </citation>
    <scope>NUCLEOTIDE SEQUENCE</scope>
    <source>
        <strain evidence="11">KCTC 19275</strain>
    </source>
</reference>
<keyword evidence="2" id="KW-0813">Transport</keyword>
<dbReference type="PANTHER" id="PTHR23513:SF9">
    <property type="entry name" value="ENTEROBACTIN EXPORTER ENTS"/>
    <property type="match status" value="1"/>
</dbReference>
<evidence type="ECO:0000256" key="3">
    <source>
        <dbReference type="ARBA" id="ARBA00022475"/>
    </source>
</evidence>
<evidence type="ECO:0000256" key="2">
    <source>
        <dbReference type="ARBA" id="ARBA00022448"/>
    </source>
</evidence>
<evidence type="ECO:0000256" key="7">
    <source>
        <dbReference type="ARBA" id="ARBA00038075"/>
    </source>
</evidence>
<keyword evidence="6 9" id="KW-0472">Membrane</keyword>
<sequence>MVSRVTAPASTPTVRALVRGHRDLRLLLAAGLISMTGDWVLSVGLVYTVYDVTGSTLASAGALLAAFVPQVVVGLFAGVFVDRWSRARTMVVGNLLLAVGLLPLLLVGDSSRIWIVYAVLAATSVVEVFVATADSAMLPLLVPEEGRLPANALNGQVAQVARLVGGSVGGVVAATGGLGAVVLVDGATFVLAALLVHLIRTSTRAAVAEETVEDHEVSGRLATIVTEWRDGARTVARSRALKVVLAFTLITSVGEGIMGTLFTPYVKDVLEGNAATLGTISSSQAVGGILGGFVAAAAARHWTPRVLFGWGSVLFGLVDLAIFLYPTLYVAAWPAVMGMVLVGFPGAVVVAARTTLMQDHSTDAQRGRIFALLFGVSSLSLGIGATCAGFLGESVGIIPILALQGGGYVVAGLMVLAVLTAAPAEAPEQLSPEPAPRR</sequence>
<dbReference type="GO" id="GO:0005886">
    <property type="term" value="C:plasma membrane"/>
    <property type="evidence" value="ECO:0007669"/>
    <property type="project" value="UniProtKB-SubCell"/>
</dbReference>
<name>A0A930V8L3_9ACTN</name>
<keyword evidence="12" id="KW-1185">Reference proteome</keyword>
<feature type="transmembrane region" description="Helical" evidence="9">
    <location>
        <begin position="397"/>
        <end position="422"/>
    </location>
</feature>
<comment type="similarity">
    <text evidence="7">Belongs to the major facilitator superfamily. Drug:H(+) antiporter-3 (DHA3) (TC 2.A.1.21) family.</text>
</comment>
<gene>
    <name evidence="11" type="ORF">ISU07_02200</name>
</gene>
<protein>
    <recommendedName>
        <fullName evidence="8">Multidrug efflux pump Tap</fullName>
    </recommendedName>
</protein>
<feature type="transmembrane region" description="Helical" evidence="9">
    <location>
        <begin position="274"/>
        <end position="299"/>
    </location>
</feature>
<evidence type="ECO:0000256" key="6">
    <source>
        <dbReference type="ARBA" id="ARBA00023136"/>
    </source>
</evidence>
<feature type="transmembrane region" description="Helical" evidence="9">
    <location>
        <begin position="368"/>
        <end position="391"/>
    </location>
</feature>
<dbReference type="GO" id="GO:0022857">
    <property type="term" value="F:transmembrane transporter activity"/>
    <property type="evidence" value="ECO:0007669"/>
    <property type="project" value="InterPro"/>
</dbReference>
<dbReference type="InterPro" id="IPR011701">
    <property type="entry name" value="MFS"/>
</dbReference>
<evidence type="ECO:0000256" key="8">
    <source>
        <dbReference type="ARBA" id="ARBA00040914"/>
    </source>
</evidence>
<dbReference type="Proteomes" id="UP000640489">
    <property type="component" value="Unassembled WGS sequence"/>
</dbReference>
<dbReference type="SUPFAM" id="SSF103473">
    <property type="entry name" value="MFS general substrate transporter"/>
    <property type="match status" value="2"/>
</dbReference>
<dbReference type="InterPro" id="IPR036259">
    <property type="entry name" value="MFS_trans_sf"/>
</dbReference>
<feature type="transmembrane region" description="Helical" evidence="9">
    <location>
        <begin position="306"/>
        <end position="325"/>
    </location>
</feature>
<dbReference type="Gene3D" id="1.20.1250.20">
    <property type="entry name" value="MFS general substrate transporter like domains"/>
    <property type="match status" value="2"/>
</dbReference>
<keyword evidence="4 9" id="KW-0812">Transmembrane</keyword>
<feature type="transmembrane region" description="Helical" evidence="9">
    <location>
        <begin position="114"/>
        <end position="133"/>
    </location>
</feature>
<dbReference type="CDD" id="cd06173">
    <property type="entry name" value="MFS_MefA_like"/>
    <property type="match status" value="1"/>
</dbReference>
<feature type="transmembrane region" description="Helical" evidence="9">
    <location>
        <begin position="243"/>
        <end position="262"/>
    </location>
</feature>
<feature type="transmembrane region" description="Helical" evidence="9">
    <location>
        <begin position="331"/>
        <end position="356"/>
    </location>
</feature>
<organism evidence="11 12">
    <name type="scientific">Nocardioides islandensis</name>
    <dbReference type="NCBI Taxonomy" id="433663"/>
    <lineage>
        <taxon>Bacteria</taxon>
        <taxon>Bacillati</taxon>
        <taxon>Actinomycetota</taxon>
        <taxon>Actinomycetes</taxon>
        <taxon>Propionibacteriales</taxon>
        <taxon>Nocardioidaceae</taxon>
        <taxon>Nocardioides</taxon>
    </lineage>
</organism>
<dbReference type="PANTHER" id="PTHR23513">
    <property type="entry name" value="INTEGRAL MEMBRANE EFFLUX PROTEIN-RELATED"/>
    <property type="match status" value="1"/>
</dbReference>
<feature type="transmembrane region" description="Helical" evidence="9">
    <location>
        <begin position="26"/>
        <end position="50"/>
    </location>
</feature>
<keyword evidence="3" id="KW-1003">Cell membrane</keyword>
<proteinExistence type="inferred from homology"/>
<comment type="caution">
    <text evidence="11">The sequence shown here is derived from an EMBL/GenBank/DDBJ whole genome shotgun (WGS) entry which is preliminary data.</text>
</comment>
<feature type="transmembrane region" description="Helical" evidence="9">
    <location>
        <begin position="87"/>
        <end position="107"/>
    </location>
</feature>
<feature type="transmembrane region" description="Helical" evidence="9">
    <location>
        <begin position="171"/>
        <end position="196"/>
    </location>
</feature>
<feature type="domain" description="Major facilitator superfamily (MFS) profile" evidence="10">
    <location>
        <begin position="240"/>
        <end position="438"/>
    </location>
</feature>
<comment type="subcellular location">
    <subcellularLocation>
        <location evidence="1">Cell inner membrane</location>
        <topology evidence="1">Multi-pass membrane protein</topology>
    </subcellularLocation>
</comment>
<evidence type="ECO:0000313" key="12">
    <source>
        <dbReference type="Proteomes" id="UP000640489"/>
    </source>
</evidence>
<dbReference type="InterPro" id="IPR020846">
    <property type="entry name" value="MFS_dom"/>
</dbReference>
<evidence type="ECO:0000256" key="9">
    <source>
        <dbReference type="SAM" id="Phobius"/>
    </source>
</evidence>
<accession>A0A930V8L3</accession>
<dbReference type="PROSITE" id="PS50850">
    <property type="entry name" value="MFS"/>
    <property type="match status" value="2"/>
</dbReference>
<feature type="transmembrane region" description="Helical" evidence="9">
    <location>
        <begin position="62"/>
        <end position="81"/>
    </location>
</feature>
<dbReference type="AlphaFoldDB" id="A0A930V8L3"/>
<evidence type="ECO:0000259" key="10">
    <source>
        <dbReference type="PROSITE" id="PS50850"/>
    </source>
</evidence>
<dbReference type="EMBL" id="JADKPN010000001">
    <property type="protein sequence ID" value="MBF4761927.1"/>
    <property type="molecule type" value="Genomic_DNA"/>
</dbReference>
<evidence type="ECO:0000313" key="11">
    <source>
        <dbReference type="EMBL" id="MBF4761927.1"/>
    </source>
</evidence>
<evidence type="ECO:0000256" key="1">
    <source>
        <dbReference type="ARBA" id="ARBA00004429"/>
    </source>
</evidence>
<dbReference type="Pfam" id="PF07690">
    <property type="entry name" value="MFS_1"/>
    <property type="match status" value="1"/>
</dbReference>
<evidence type="ECO:0000256" key="4">
    <source>
        <dbReference type="ARBA" id="ARBA00022692"/>
    </source>
</evidence>
<keyword evidence="5 9" id="KW-1133">Transmembrane helix</keyword>
<evidence type="ECO:0000256" key="5">
    <source>
        <dbReference type="ARBA" id="ARBA00022989"/>
    </source>
</evidence>
<feature type="domain" description="Major facilitator superfamily (MFS) profile" evidence="10">
    <location>
        <begin position="1"/>
        <end position="204"/>
    </location>
</feature>